<evidence type="ECO:0000313" key="3">
    <source>
        <dbReference type="EMBL" id="KAF6020592.1"/>
    </source>
</evidence>
<feature type="transmembrane region" description="Helical" evidence="2">
    <location>
        <begin position="205"/>
        <end position="230"/>
    </location>
</feature>
<feature type="transmembrane region" description="Helical" evidence="2">
    <location>
        <begin position="364"/>
        <end position="389"/>
    </location>
</feature>
<evidence type="ECO:0000313" key="4">
    <source>
        <dbReference type="Proteomes" id="UP000593567"/>
    </source>
</evidence>
<organism evidence="3 4">
    <name type="scientific">Bugula neritina</name>
    <name type="common">Brown bryozoan</name>
    <name type="synonym">Sertularia neritina</name>
    <dbReference type="NCBI Taxonomy" id="10212"/>
    <lineage>
        <taxon>Eukaryota</taxon>
        <taxon>Metazoa</taxon>
        <taxon>Spiralia</taxon>
        <taxon>Lophotrochozoa</taxon>
        <taxon>Bryozoa</taxon>
        <taxon>Gymnolaemata</taxon>
        <taxon>Cheilostomatida</taxon>
        <taxon>Flustrina</taxon>
        <taxon>Buguloidea</taxon>
        <taxon>Bugulidae</taxon>
        <taxon>Bugula</taxon>
    </lineage>
</organism>
<keyword evidence="2" id="KW-1133">Transmembrane helix</keyword>
<dbReference type="InterPro" id="IPR005240">
    <property type="entry name" value="DUF389"/>
</dbReference>
<feature type="transmembrane region" description="Helical" evidence="2">
    <location>
        <begin position="145"/>
        <end position="164"/>
    </location>
</feature>
<reference evidence="3" key="1">
    <citation type="submission" date="2020-06" db="EMBL/GenBank/DDBJ databases">
        <title>Draft genome of Bugula neritina, a colonial animal packing powerful symbionts and potential medicines.</title>
        <authorList>
            <person name="Rayko M."/>
        </authorList>
    </citation>
    <scope>NUCLEOTIDE SEQUENCE [LARGE SCALE GENOMIC DNA]</scope>
    <source>
        <strain evidence="3">Kwan_BN1</strain>
    </source>
</reference>
<name>A0A7J7J325_BUGNE</name>
<keyword evidence="2" id="KW-0812">Transmembrane</keyword>
<evidence type="ECO:0000256" key="1">
    <source>
        <dbReference type="SAM" id="MobiDB-lite"/>
    </source>
</evidence>
<dbReference type="AlphaFoldDB" id="A0A7J7J325"/>
<feature type="compositionally biased region" description="Polar residues" evidence="1">
    <location>
        <begin position="55"/>
        <end position="78"/>
    </location>
</feature>
<feature type="region of interest" description="Disordered" evidence="1">
    <location>
        <begin position="47"/>
        <end position="98"/>
    </location>
</feature>
<protein>
    <submittedName>
        <fullName evidence="3">Uncharacterized protein</fullName>
    </submittedName>
</protein>
<dbReference type="Pfam" id="PF04087">
    <property type="entry name" value="DUF389"/>
    <property type="match status" value="1"/>
</dbReference>
<dbReference type="EMBL" id="VXIV02003159">
    <property type="protein sequence ID" value="KAF6020592.1"/>
    <property type="molecule type" value="Genomic_DNA"/>
</dbReference>
<dbReference type="PANTHER" id="PTHR20992">
    <property type="entry name" value="AT15442P-RELATED"/>
    <property type="match status" value="1"/>
</dbReference>
<feature type="transmembrane region" description="Helical" evidence="2">
    <location>
        <begin position="281"/>
        <end position="303"/>
    </location>
</feature>
<proteinExistence type="predicted"/>
<feature type="transmembrane region" description="Helical" evidence="2">
    <location>
        <begin position="170"/>
        <end position="193"/>
    </location>
</feature>
<sequence>MVESGRKEEDVLDSLLACGIGKESGSTIGISPLSVCLGGADVKKVKTLRDDAETTPATDKNSTKIGTTPSPALSSSKPADSAARVGFEPTTETSEESENLLCKAAADESEADLEQDGESEFMKSVKARIVIQPVMASLKKNAEFTFDYLLFIILASVISAIGLIENNSVILVASMLISPLMGPILAATFGAVVKDRGLQNVGIKSELIGLALCVCTGFLIGLPVVFLVTTEGPVLPSTLSWPAPEMFNRGLPRSLVTGIIIAFVSGMAVALSVLGDNQGSLVGVAISASLLPPAVNAGLLWAYSFRSAIVLPETVMPTHPTSLNITSNSSTLMENNKLGGLQCPDLVSNTYSPQFSCNMAQETFYLGLFSLLLTILNIIMIVIAAVCCLKVKQVSPRASVQGEKSFWTEHMVVAKHYNTTIRPDTDIWKALKQDMKTELGLSDKDVERLDDAGNRSAAVSMSNADTVVLKVITI</sequence>
<feature type="transmembrane region" description="Helical" evidence="2">
    <location>
        <begin position="250"/>
        <end position="274"/>
    </location>
</feature>
<gene>
    <name evidence="3" type="ORF">EB796_021116</name>
</gene>
<dbReference type="Proteomes" id="UP000593567">
    <property type="component" value="Unassembled WGS sequence"/>
</dbReference>
<comment type="caution">
    <text evidence="3">The sequence shown here is derived from an EMBL/GenBank/DDBJ whole genome shotgun (WGS) entry which is preliminary data.</text>
</comment>
<keyword evidence="4" id="KW-1185">Reference proteome</keyword>
<dbReference type="PANTHER" id="PTHR20992:SF9">
    <property type="entry name" value="AT15442P-RELATED"/>
    <property type="match status" value="1"/>
</dbReference>
<keyword evidence="2" id="KW-0472">Membrane</keyword>
<dbReference type="OrthoDB" id="543859at2759"/>
<evidence type="ECO:0000256" key="2">
    <source>
        <dbReference type="SAM" id="Phobius"/>
    </source>
</evidence>
<accession>A0A7J7J325</accession>